<organism evidence="3 4">
    <name type="scientific">Kitasatospora griseola</name>
    <name type="common">Streptomyces griseolosporeus</name>
    <dbReference type="NCBI Taxonomy" id="2064"/>
    <lineage>
        <taxon>Bacteria</taxon>
        <taxon>Bacillati</taxon>
        <taxon>Actinomycetota</taxon>
        <taxon>Actinomycetes</taxon>
        <taxon>Kitasatosporales</taxon>
        <taxon>Streptomycetaceae</taxon>
        <taxon>Kitasatospora</taxon>
    </lineage>
</organism>
<dbReference type="Gene3D" id="3.40.50.1820">
    <property type="entry name" value="alpha/beta hydrolase"/>
    <property type="match status" value="1"/>
</dbReference>
<dbReference type="GO" id="GO:0006508">
    <property type="term" value="P:proteolysis"/>
    <property type="evidence" value="ECO:0007669"/>
    <property type="project" value="InterPro"/>
</dbReference>
<dbReference type="InterPro" id="IPR050278">
    <property type="entry name" value="Serine_Prot_S9B/DPPIV"/>
</dbReference>
<dbReference type="AlphaFoldDB" id="A0A0D0PS01"/>
<evidence type="ECO:0000313" key="4">
    <source>
        <dbReference type="Proteomes" id="UP000032066"/>
    </source>
</evidence>
<dbReference type="Pfam" id="PF00326">
    <property type="entry name" value="Peptidase_S9"/>
    <property type="match status" value="1"/>
</dbReference>
<reference evidence="3 4" key="1">
    <citation type="submission" date="2015-02" db="EMBL/GenBank/DDBJ databases">
        <title>Draft genome sequence of Kitasatospora griseola MF730-N6, a bafilomycin, terpentecin and satosporin producer.</title>
        <authorList>
            <person name="Arens J.C."/>
            <person name="Haltli B."/>
            <person name="Kerr R.G."/>
        </authorList>
    </citation>
    <scope>NUCLEOTIDE SEQUENCE [LARGE SCALE GENOMIC DNA]</scope>
    <source>
        <strain evidence="3 4">MF730-N6</strain>
    </source>
</reference>
<feature type="domain" description="Dipeptidylpeptidase IV N-terminal" evidence="2">
    <location>
        <begin position="114"/>
        <end position="397"/>
    </location>
</feature>
<dbReference type="Proteomes" id="UP000032066">
    <property type="component" value="Unassembled WGS sequence"/>
</dbReference>
<comment type="caution">
    <text evidence="3">The sequence shown here is derived from an EMBL/GenBank/DDBJ whole genome shotgun (WGS) entry which is preliminary data.</text>
</comment>
<dbReference type="PANTHER" id="PTHR11731:SF193">
    <property type="entry name" value="DIPEPTIDYL PEPTIDASE 9"/>
    <property type="match status" value="1"/>
</dbReference>
<evidence type="ECO:0000259" key="1">
    <source>
        <dbReference type="Pfam" id="PF00326"/>
    </source>
</evidence>
<evidence type="ECO:0000313" key="3">
    <source>
        <dbReference type="EMBL" id="KIQ65334.1"/>
    </source>
</evidence>
<dbReference type="PANTHER" id="PTHR11731">
    <property type="entry name" value="PROTEASE FAMILY S9B,C DIPEPTIDYL-PEPTIDASE IV-RELATED"/>
    <property type="match status" value="1"/>
</dbReference>
<dbReference type="OrthoDB" id="9812921at2"/>
<dbReference type="SUPFAM" id="SSF53474">
    <property type="entry name" value="alpha/beta-Hydrolases"/>
    <property type="match status" value="1"/>
</dbReference>
<gene>
    <name evidence="3" type="ORF">TR51_15500</name>
</gene>
<dbReference type="RefSeq" id="WP_043911598.1">
    <property type="nucleotide sequence ID" value="NZ_JXZB01000002.1"/>
</dbReference>
<dbReference type="GO" id="GO:0008239">
    <property type="term" value="F:dipeptidyl-peptidase activity"/>
    <property type="evidence" value="ECO:0007669"/>
    <property type="project" value="TreeGrafter"/>
</dbReference>
<dbReference type="STRING" id="2064.TR51_15500"/>
<sequence length="699" mass="75511">MTHTDPFLALSAATGRFSYGSPRAVTLAADARRALFLRSTGPTDPVERLWSFDLTTGQEHLVADPSALVPGRTGVVADLPPVERRLRERIRVWAPGIGSFAATADLATAVLALDGRLFQCDTATGACVELPVAGPAFDPRPNPDGTRVAYVADDALHLVPGGRLSPADGARWGVAEFAAAEELGRSRGHWWSPGGSAVLAARVDESAVPLRHFADPAHPEREPESFAYPQAGGPNADVQLWVLHLDGPRTRLRWDDAEFPYLLAADWEGDGEILLTVADRLQQRVLLLSADPATGGTRELSCTEDEFWVDPLPGTPQRLPDGRVLTSSDTPAARGLALDGKPLTDEHLQVRRVLGPWQGGLLVEAGDGDPADQHVFRLDLDGGAPERLTEGAGVHTVAAHAEGVLLLTSAGLDGVRRELRRGDDRTAFRDLSAELPYRPEPLLRRVTEHGLPSAVLYPRGHVAGNRLPVLLDVYGGPGFQAVANEPRRWQLKQWWADQGFAVVTVDNRGTPFVSPEFTRAIFRRFSQVAIDDQVAALQALGAEHPDLDLTRVGVRGWSYGGYFAALAVLRRPDVFHVASAGAPPTDFRLYDTAYTERYLGLPQDNSQGYEADCLLADAPALRRPLLLIHGLADDNVHPSHSLLLSQALNRAGRPHAVLPLPGVSHMLPDGELERVAAVELAFLREELGLGRELGATPSF</sequence>
<dbReference type="InterPro" id="IPR029058">
    <property type="entry name" value="AB_hydrolase_fold"/>
</dbReference>
<protein>
    <submittedName>
        <fullName evidence="3">Peptidase</fullName>
    </submittedName>
</protein>
<dbReference type="InterPro" id="IPR002469">
    <property type="entry name" value="Peptidase_S9B_N"/>
</dbReference>
<dbReference type="InterPro" id="IPR001375">
    <property type="entry name" value="Peptidase_S9_cat"/>
</dbReference>
<dbReference type="SUPFAM" id="SSF82171">
    <property type="entry name" value="DPP6 N-terminal domain-like"/>
    <property type="match status" value="1"/>
</dbReference>
<accession>A0A0D0PS01</accession>
<dbReference type="EMBL" id="JXZB01000002">
    <property type="protein sequence ID" value="KIQ65334.1"/>
    <property type="molecule type" value="Genomic_DNA"/>
</dbReference>
<dbReference type="Gene3D" id="2.140.10.30">
    <property type="entry name" value="Dipeptidylpeptidase IV, N-terminal domain"/>
    <property type="match status" value="1"/>
</dbReference>
<name>A0A0D0PS01_KITGR</name>
<dbReference type="GO" id="GO:0008236">
    <property type="term" value="F:serine-type peptidase activity"/>
    <property type="evidence" value="ECO:0007669"/>
    <property type="project" value="InterPro"/>
</dbReference>
<evidence type="ECO:0000259" key="2">
    <source>
        <dbReference type="Pfam" id="PF00930"/>
    </source>
</evidence>
<feature type="domain" description="Peptidase S9 prolyl oligopeptidase catalytic" evidence="1">
    <location>
        <begin position="493"/>
        <end position="688"/>
    </location>
</feature>
<dbReference type="Pfam" id="PF00930">
    <property type="entry name" value="DPPIV_N"/>
    <property type="match status" value="1"/>
</dbReference>
<dbReference type="PATRIC" id="fig|2064.6.peg.3327"/>
<keyword evidence="4" id="KW-1185">Reference proteome</keyword>
<proteinExistence type="predicted"/>